<dbReference type="GO" id="GO:0005759">
    <property type="term" value="C:mitochondrial matrix"/>
    <property type="evidence" value="ECO:0007669"/>
    <property type="project" value="UniProtKB-SubCell"/>
</dbReference>
<feature type="binding site" evidence="11">
    <location>
        <position position="160"/>
    </location>
    <ligand>
        <name>NAD(+)</name>
        <dbReference type="ChEBI" id="CHEBI:57540"/>
    </ligand>
</feature>
<keyword evidence="6 11" id="KW-0520">NAD</keyword>
<keyword evidence="5" id="KW-0560">Oxidoreductase</keyword>
<dbReference type="InterPro" id="IPR008927">
    <property type="entry name" value="6-PGluconate_DH-like_C_sf"/>
</dbReference>
<feature type="binding site" evidence="11">
    <location>
        <position position="118"/>
    </location>
    <ligand>
        <name>NAD(+)</name>
        <dbReference type="ChEBI" id="CHEBI:57540"/>
    </ligand>
</feature>
<reference evidence="15" key="2">
    <citation type="submission" date="2014-05" db="EMBL/GenBank/DDBJ databases">
        <title>The genome and life-stage specific transcriptomes of Globodera pallida elucidate key aspects of plant parasitism by a cyst nematode.</title>
        <authorList>
            <person name="Cotton J.A."/>
            <person name="Lilley C.J."/>
            <person name="Jones L.M."/>
            <person name="Kikuchi T."/>
            <person name="Reid A.J."/>
            <person name="Thorpe P."/>
            <person name="Tsai I.J."/>
            <person name="Beasley H."/>
            <person name="Blok V."/>
            <person name="Cock P.J.A."/>
            <person name="Van den Akker S.E."/>
            <person name="Holroyd N."/>
            <person name="Hunt M."/>
            <person name="Mantelin S."/>
            <person name="Naghra H."/>
            <person name="Pain A."/>
            <person name="Palomares-Rius J.E."/>
            <person name="Zarowiecki M."/>
            <person name="Berriman M."/>
            <person name="Jones J.T."/>
            <person name="Urwin P.E."/>
        </authorList>
    </citation>
    <scope>NUCLEOTIDE SEQUENCE [LARGE SCALE GENOMIC DNA]</scope>
    <source>
        <strain evidence="15">Lindley</strain>
    </source>
</reference>
<dbReference type="GO" id="GO:0006635">
    <property type="term" value="P:fatty acid beta-oxidation"/>
    <property type="evidence" value="ECO:0007669"/>
    <property type="project" value="TreeGrafter"/>
</dbReference>
<name>A0A183C7E3_GLOPA</name>
<dbReference type="InterPro" id="IPR036291">
    <property type="entry name" value="NAD(P)-bd_dom_sf"/>
</dbReference>
<comment type="catalytic activity">
    <reaction evidence="9">
        <text>a (3S)-3-hydroxyacyl-CoA + NAD(+) = a 3-oxoacyl-CoA + NADH + H(+)</text>
        <dbReference type="Rhea" id="RHEA:22432"/>
        <dbReference type="ChEBI" id="CHEBI:15378"/>
        <dbReference type="ChEBI" id="CHEBI:57318"/>
        <dbReference type="ChEBI" id="CHEBI:57540"/>
        <dbReference type="ChEBI" id="CHEBI:57945"/>
        <dbReference type="ChEBI" id="CHEBI:90726"/>
        <dbReference type="EC" id="1.1.1.35"/>
    </reaction>
</comment>
<keyword evidence="8" id="KW-0496">Mitochondrion</keyword>
<evidence type="ECO:0000313" key="15">
    <source>
        <dbReference type="Proteomes" id="UP000050741"/>
    </source>
</evidence>
<dbReference type="InterPro" id="IPR022694">
    <property type="entry name" value="3-OHacyl-CoA_DH"/>
</dbReference>
<feature type="binding site" evidence="11">
    <location>
        <position position="113"/>
    </location>
    <ligand>
        <name>NAD(+)</name>
        <dbReference type="ChEBI" id="CHEBI:57540"/>
    </ligand>
</feature>
<evidence type="ECO:0000256" key="2">
    <source>
        <dbReference type="ARBA" id="ARBA00005005"/>
    </source>
</evidence>
<dbReference type="Pfam" id="PF02737">
    <property type="entry name" value="3HCDH_N"/>
    <property type="match status" value="1"/>
</dbReference>
<dbReference type="SUPFAM" id="SSF51735">
    <property type="entry name" value="NAD(P)-binding Rossmann-fold domains"/>
    <property type="match status" value="1"/>
</dbReference>
<feature type="binding site" evidence="12">
    <location>
        <position position="136"/>
    </location>
    <ligand>
        <name>CoA</name>
        <dbReference type="ChEBI" id="CHEBI:57287"/>
    </ligand>
</feature>
<evidence type="ECO:0000256" key="3">
    <source>
        <dbReference type="ARBA" id="ARBA00009463"/>
    </source>
</evidence>
<dbReference type="InterPro" id="IPR052242">
    <property type="entry name" value="Mito_3-hydroxyacyl-CoA_DH"/>
</dbReference>
<comment type="subcellular location">
    <subcellularLocation>
        <location evidence="1">Mitochondrion matrix</location>
    </subcellularLocation>
</comment>
<dbReference type="PIRSF" id="PIRSF000105">
    <property type="entry name" value="HCDH"/>
    <property type="match status" value="1"/>
</dbReference>
<dbReference type="Proteomes" id="UP000050741">
    <property type="component" value="Unassembled WGS sequence"/>
</dbReference>
<dbReference type="InterPro" id="IPR006176">
    <property type="entry name" value="3-OHacyl-CoA_DH_NAD-bd"/>
</dbReference>
<feature type="binding site" evidence="11">
    <location>
        <begin position="25"/>
        <end position="30"/>
    </location>
    <ligand>
        <name>NAD(+)</name>
        <dbReference type="ChEBI" id="CHEBI:57540"/>
    </ligand>
</feature>
<feature type="binding site" evidence="11">
    <location>
        <position position="136"/>
    </location>
    <ligand>
        <name>NAD(+)</name>
        <dbReference type="ChEBI" id="CHEBI:57540"/>
    </ligand>
</feature>
<keyword evidence="15" id="KW-1185">Reference proteome</keyword>
<dbReference type="InterPro" id="IPR006108">
    <property type="entry name" value="3HC_DH_C"/>
</dbReference>
<dbReference type="PANTHER" id="PTHR43561">
    <property type="match status" value="1"/>
</dbReference>
<dbReference type="Gene3D" id="1.10.1040.10">
    <property type="entry name" value="N-(1-d-carboxylethyl)-l-norvaline Dehydrogenase, domain 2"/>
    <property type="match status" value="1"/>
</dbReference>
<feature type="binding site" evidence="12">
    <location>
        <position position="71"/>
    </location>
    <ligand>
        <name>CoA</name>
        <dbReference type="ChEBI" id="CHEBI:57287"/>
    </ligand>
</feature>
<sequence length="302" mass="33260">MFSFVKSAQRFYSTEPMVKNLTVIGSGLMGAGIAQVSAQANVKVVLVDQNQAIIDKAKSGIESSIKRVAKKQFENDSKKQDDLVTRVLSNISLSTNIGQAVSGADLIIEAVVENLDVKRKLFAQVESTAKMATNTSSLKLADIAANLKQKDCFGGLHFFNPVPVMKLLEVVRFDNTSEETFDVLLNYGKSIGKTTVICKDTPGFIVNRLLVPYMLEAMRMLDRTDATKEDIDQAMKLGAGYPMGPFQLADYVGLDTTQSIVRGWNEKYPEETLFHPIKCLDKLVADGKFGVKSGEGFYKYTK</sequence>
<evidence type="ECO:0000256" key="4">
    <source>
        <dbReference type="ARBA" id="ARBA00022832"/>
    </source>
</evidence>
<dbReference type="InterPro" id="IPR013328">
    <property type="entry name" value="6PGD_dom2"/>
</dbReference>
<evidence type="ECO:0000259" key="13">
    <source>
        <dbReference type="Pfam" id="PF00725"/>
    </source>
</evidence>
<dbReference type="WBParaSite" id="GPLIN_000878900">
    <property type="protein sequence ID" value="GPLIN_000878900"/>
    <property type="gene ID" value="GPLIN_000878900"/>
</dbReference>
<keyword evidence="4" id="KW-0276">Fatty acid metabolism</keyword>
<evidence type="ECO:0000256" key="5">
    <source>
        <dbReference type="ARBA" id="ARBA00023002"/>
    </source>
</evidence>
<keyword evidence="7" id="KW-0443">Lipid metabolism</keyword>
<feature type="domain" description="3-hydroxyacyl-CoA dehydrogenase NAD binding" evidence="14">
    <location>
        <begin position="21"/>
        <end position="201"/>
    </location>
</feature>
<organism evidence="15 16">
    <name type="scientific">Globodera pallida</name>
    <name type="common">Potato cyst nematode worm</name>
    <name type="synonym">Heterodera pallida</name>
    <dbReference type="NCBI Taxonomy" id="36090"/>
    <lineage>
        <taxon>Eukaryota</taxon>
        <taxon>Metazoa</taxon>
        <taxon>Ecdysozoa</taxon>
        <taxon>Nematoda</taxon>
        <taxon>Chromadorea</taxon>
        <taxon>Rhabditida</taxon>
        <taxon>Tylenchina</taxon>
        <taxon>Tylenchomorpha</taxon>
        <taxon>Tylenchoidea</taxon>
        <taxon>Heteroderidae</taxon>
        <taxon>Heteroderinae</taxon>
        <taxon>Globodera</taxon>
    </lineage>
</organism>
<evidence type="ECO:0000256" key="10">
    <source>
        <dbReference type="PIRSR" id="PIRSR000105-1"/>
    </source>
</evidence>
<evidence type="ECO:0000256" key="8">
    <source>
        <dbReference type="ARBA" id="ARBA00023128"/>
    </source>
</evidence>
<comment type="similarity">
    <text evidence="3">Belongs to the 3-hydroxyacyl-CoA dehydrogenase family.</text>
</comment>
<comment type="pathway">
    <text evidence="2">Lipid metabolism; fatty acid beta-oxidation.</text>
</comment>
<dbReference type="AlphaFoldDB" id="A0A183C7E3"/>
<protein>
    <submittedName>
        <fullName evidence="16">Hydroxyacyl-coenzyme A dehydrogenase, mitochondrial</fullName>
    </submittedName>
</protein>
<reference evidence="15" key="1">
    <citation type="submission" date="2013-12" db="EMBL/GenBank/DDBJ databases">
        <authorList>
            <person name="Aslett M."/>
        </authorList>
    </citation>
    <scope>NUCLEOTIDE SEQUENCE [LARGE SCALE GENOMIC DNA]</scope>
    <source>
        <strain evidence="15">Lindley</strain>
    </source>
</reference>
<evidence type="ECO:0000313" key="16">
    <source>
        <dbReference type="WBParaSite" id="GPLIN_000878900"/>
    </source>
</evidence>
<accession>A0A183C7E3</accession>
<dbReference type="PANTHER" id="PTHR43561:SF3">
    <property type="entry name" value="HYDROXYACYL-COENZYME A DEHYDROGENASE, MITOCHONDRIAL"/>
    <property type="match status" value="1"/>
</dbReference>
<evidence type="ECO:0000256" key="9">
    <source>
        <dbReference type="ARBA" id="ARBA00049556"/>
    </source>
</evidence>
<evidence type="ECO:0000256" key="11">
    <source>
        <dbReference type="PIRSR" id="PIRSR000105-2"/>
    </source>
</evidence>
<evidence type="ECO:0000256" key="12">
    <source>
        <dbReference type="PIRSR" id="PIRSR000105-3"/>
    </source>
</evidence>
<feature type="binding site" evidence="11">
    <location>
        <position position="48"/>
    </location>
    <ligand>
        <name>NAD(+)</name>
        <dbReference type="ChEBI" id="CHEBI:57540"/>
    </ligand>
</feature>
<feature type="domain" description="3-hydroxyacyl-CoA dehydrogenase C-terminal" evidence="13">
    <location>
        <begin position="203"/>
        <end position="300"/>
    </location>
</feature>
<evidence type="ECO:0000256" key="1">
    <source>
        <dbReference type="ARBA" id="ARBA00004305"/>
    </source>
</evidence>
<dbReference type="SUPFAM" id="SSF48179">
    <property type="entry name" value="6-phosphogluconate dehydrogenase C-terminal domain-like"/>
    <property type="match status" value="1"/>
</dbReference>
<feature type="binding site" evidence="12">
    <location>
        <position position="64"/>
    </location>
    <ligand>
        <name>CoA</name>
        <dbReference type="ChEBI" id="CHEBI:57287"/>
    </ligand>
</feature>
<proteinExistence type="inferred from homology"/>
<evidence type="ECO:0000259" key="14">
    <source>
        <dbReference type="Pfam" id="PF02737"/>
    </source>
</evidence>
<dbReference type="GO" id="GO:0070403">
    <property type="term" value="F:NAD+ binding"/>
    <property type="evidence" value="ECO:0007669"/>
    <property type="project" value="InterPro"/>
</dbReference>
<feature type="site" description="Important for catalytic activity" evidence="10">
    <location>
        <position position="157"/>
    </location>
</feature>
<reference evidence="16" key="3">
    <citation type="submission" date="2016-06" db="UniProtKB">
        <authorList>
            <consortium name="WormBaseParasite"/>
        </authorList>
    </citation>
    <scope>IDENTIFICATION</scope>
</reference>
<dbReference type="Pfam" id="PF00725">
    <property type="entry name" value="3HCDH"/>
    <property type="match status" value="1"/>
</dbReference>
<dbReference type="Gene3D" id="3.40.50.720">
    <property type="entry name" value="NAD(P)-binding Rossmann-like Domain"/>
    <property type="match status" value="1"/>
</dbReference>
<evidence type="ECO:0000256" key="7">
    <source>
        <dbReference type="ARBA" id="ARBA00023098"/>
    </source>
</evidence>
<evidence type="ECO:0000256" key="6">
    <source>
        <dbReference type="ARBA" id="ARBA00023027"/>
    </source>
</evidence>
<dbReference type="GO" id="GO:0003857">
    <property type="term" value="F:(3S)-3-hydroxyacyl-CoA dehydrogenase (NAD+) activity"/>
    <property type="evidence" value="ECO:0007669"/>
    <property type="project" value="UniProtKB-EC"/>
</dbReference>
<feature type="binding site" evidence="11">
    <location>
        <position position="292"/>
    </location>
    <ligand>
        <name>NAD(+)</name>
        <dbReference type="ChEBI" id="CHEBI:57540"/>
    </ligand>
</feature>
<dbReference type="FunFam" id="3.40.50.720:FF:000009">
    <property type="entry name" value="Fatty oxidation complex, alpha subunit"/>
    <property type="match status" value="1"/>
</dbReference>